<evidence type="ECO:0000313" key="1">
    <source>
        <dbReference type="EMBL" id="QKX52084.1"/>
    </source>
</evidence>
<sequence>MVKWKEERVISENIETVWRLFSDKNVKRLLPKVEEHILLENNDDEAGAKHGQSYYEGTQLQYYVVETMAYEDLPERKHRHIRFVMSQLFQVDYRYTLLKMSETETRFVYEGSQKGLTMTAKAMLLSGSKAKRLETVRAFMDRVESEAGKTE</sequence>
<reference evidence="1 2" key="1">
    <citation type="submission" date="2020-04" db="EMBL/GenBank/DDBJ databases">
        <authorList>
            <person name="Pajer P."/>
            <person name="Broz P."/>
        </authorList>
    </citation>
    <scope>NUCLEOTIDE SEQUENCE [LARGE SCALE GENOMIC DNA]</scope>
    <source>
        <strain evidence="2">NRL-ATB46093</strain>
    </source>
</reference>
<evidence type="ECO:0000313" key="2">
    <source>
        <dbReference type="Proteomes" id="UP000509222"/>
    </source>
</evidence>
<dbReference type="RefSeq" id="WP_036808436.1">
    <property type="nucleotide sequence ID" value="NZ_CP051177.1"/>
</dbReference>
<proteinExistence type="predicted"/>
<organism evidence="1 2">
    <name type="scientific">Planococcus glaciei</name>
    <dbReference type="NCBI Taxonomy" id="459472"/>
    <lineage>
        <taxon>Bacteria</taxon>
        <taxon>Bacillati</taxon>
        <taxon>Bacillota</taxon>
        <taxon>Bacilli</taxon>
        <taxon>Bacillales</taxon>
        <taxon>Caryophanaceae</taxon>
        <taxon>Planococcus</taxon>
    </lineage>
</organism>
<accession>A0A7H8QDJ6</accession>
<dbReference type="AlphaFoldDB" id="A0A7H8QDJ6"/>
<gene>
    <name evidence="1" type="ORF">HF394_16715</name>
</gene>
<dbReference type="Proteomes" id="UP000509222">
    <property type="component" value="Chromosome"/>
</dbReference>
<protein>
    <submittedName>
        <fullName evidence="1">SRPBCC family protein</fullName>
    </submittedName>
</protein>
<dbReference type="CDD" id="cd07812">
    <property type="entry name" value="SRPBCC"/>
    <property type="match status" value="1"/>
</dbReference>
<reference evidence="2" key="2">
    <citation type="submission" date="2020-06" db="EMBL/GenBank/DDBJ databases">
        <title>Isolation of Planomicrobium glaciei.</title>
        <authorList>
            <person name="Malisova L."/>
            <person name="Safrankova R."/>
            <person name="Jakubu V."/>
            <person name="Spanelova P."/>
        </authorList>
    </citation>
    <scope>NUCLEOTIDE SEQUENCE [LARGE SCALE GENOMIC DNA]</scope>
    <source>
        <strain evidence="2">NRL-ATB46093</strain>
    </source>
</reference>
<keyword evidence="2" id="KW-1185">Reference proteome</keyword>
<name>A0A7H8QDJ6_9BACL</name>
<dbReference type="EMBL" id="CP051177">
    <property type="protein sequence ID" value="QKX52084.1"/>
    <property type="molecule type" value="Genomic_DNA"/>
</dbReference>